<proteinExistence type="predicted"/>
<sequence>MEAALKAKLTKVVELVDKNLADPDIELDYFIPGVTMDEETALDASEPYILLTYIINEDHTQKQRIPIKDNYLSKTPEDIANLVTFFIEQFTEQIDSVENGAQ</sequence>
<dbReference type="AlphaFoldDB" id="A0A6S6SJ30"/>
<accession>A0A6S6SJ30</accession>
<reference evidence="1" key="1">
    <citation type="submission" date="2020-01" db="EMBL/GenBank/DDBJ databases">
        <authorList>
            <person name="Meier V. D."/>
            <person name="Meier V D."/>
        </authorList>
    </citation>
    <scope>NUCLEOTIDE SEQUENCE</scope>
    <source>
        <strain evidence="1">HLG_WM_MAG_04</strain>
    </source>
</reference>
<evidence type="ECO:0000313" key="1">
    <source>
        <dbReference type="EMBL" id="CAA6806158.1"/>
    </source>
</evidence>
<protein>
    <submittedName>
        <fullName evidence="1">Uncharacterized protein</fullName>
    </submittedName>
</protein>
<organism evidence="1">
    <name type="scientific">uncultured Sulfurovum sp</name>
    <dbReference type="NCBI Taxonomy" id="269237"/>
    <lineage>
        <taxon>Bacteria</taxon>
        <taxon>Pseudomonadati</taxon>
        <taxon>Campylobacterota</taxon>
        <taxon>Epsilonproteobacteria</taxon>
        <taxon>Campylobacterales</taxon>
        <taxon>Sulfurovaceae</taxon>
        <taxon>Sulfurovum</taxon>
        <taxon>environmental samples</taxon>
    </lineage>
</organism>
<name>A0A6S6SJ30_9BACT</name>
<dbReference type="EMBL" id="CACVAX010000013">
    <property type="protein sequence ID" value="CAA6806158.1"/>
    <property type="molecule type" value="Genomic_DNA"/>
</dbReference>
<gene>
    <name evidence="1" type="ORF">HELGO_WM3161</name>
</gene>